<dbReference type="Proteomes" id="UP000075230">
    <property type="component" value="Unassembled WGS sequence"/>
</dbReference>
<name>A0A146FFG0_ASPKA</name>
<dbReference type="InterPro" id="IPR024991">
    <property type="entry name" value="RING-H2_APC11"/>
</dbReference>
<reference evidence="3" key="2">
    <citation type="submission" date="2016-02" db="EMBL/GenBank/DDBJ databases">
        <title>Genome sequencing of Aspergillus luchuensis NBRC 4314.</title>
        <authorList>
            <person name="Yamada O."/>
        </authorList>
    </citation>
    <scope>NUCLEOTIDE SEQUENCE [LARGE SCALE GENOMIC DNA]</scope>
    <source>
        <strain evidence="3">RIB 2604</strain>
    </source>
</reference>
<evidence type="ECO:0000259" key="1">
    <source>
        <dbReference type="Pfam" id="PF12861"/>
    </source>
</evidence>
<dbReference type="Pfam" id="PF12861">
    <property type="entry name" value="zf-ANAPC11"/>
    <property type="match status" value="1"/>
</dbReference>
<dbReference type="InterPro" id="IPR013083">
    <property type="entry name" value="Znf_RING/FYVE/PHD"/>
</dbReference>
<evidence type="ECO:0000313" key="3">
    <source>
        <dbReference type="Proteomes" id="UP000075230"/>
    </source>
</evidence>
<evidence type="ECO:0000313" key="2">
    <source>
        <dbReference type="EMBL" id="GAT24740.1"/>
    </source>
</evidence>
<keyword evidence="2" id="KW-0436">Ligase</keyword>
<organism evidence="2 3">
    <name type="scientific">Aspergillus kawachii</name>
    <name type="common">White koji mold</name>
    <name type="synonym">Aspergillus awamori var. kawachi</name>
    <dbReference type="NCBI Taxonomy" id="1069201"/>
    <lineage>
        <taxon>Eukaryota</taxon>
        <taxon>Fungi</taxon>
        <taxon>Dikarya</taxon>
        <taxon>Ascomycota</taxon>
        <taxon>Pezizomycotina</taxon>
        <taxon>Eurotiomycetes</taxon>
        <taxon>Eurotiomycetidae</taxon>
        <taxon>Eurotiales</taxon>
        <taxon>Aspergillaceae</taxon>
        <taxon>Aspergillus</taxon>
        <taxon>Aspergillus subgen. Circumdati</taxon>
    </lineage>
</organism>
<feature type="domain" description="Anaphase-promoting complex subunit 11 RING-H2 finger" evidence="1">
    <location>
        <begin position="25"/>
        <end position="51"/>
    </location>
</feature>
<dbReference type="GO" id="GO:0097602">
    <property type="term" value="F:cullin family protein binding"/>
    <property type="evidence" value="ECO:0007669"/>
    <property type="project" value="InterPro"/>
</dbReference>
<reference evidence="2 3" key="1">
    <citation type="journal article" date="2016" name="DNA Res.">
        <title>Genome sequence of Aspergillus luchuensis NBRC 4314.</title>
        <authorList>
            <person name="Yamada O."/>
            <person name="Machida M."/>
            <person name="Hosoyama A."/>
            <person name="Goto M."/>
            <person name="Takahashi T."/>
            <person name="Futagami T."/>
            <person name="Yamagata Y."/>
            <person name="Takeuchi M."/>
            <person name="Kobayashi T."/>
            <person name="Koike H."/>
            <person name="Abe K."/>
            <person name="Asai K."/>
            <person name="Arita M."/>
            <person name="Fujita N."/>
            <person name="Fukuda K."/>
            <person name="Higa K."/>
            <person name="Horikawa H."/>
            <person name="Ishikawa T."/>
            <person name="Jinno K."/>
            <person name="Kato Y."/>
            <person name="Kirimura K."/>
            <person name="Mizutani O."/>
            <person name="Nakasone K."/>
            <person name="Sano M."/>
            <person name="Shiraishi Y."/>
            <person name="Tsukahara M."/>
            <person name="Gomi K."/>
        </authorList>
    </citation>
    <scope>NUCLEOTIDE SEQUENCE [LARGE SCALE GENOMIC DNA]</scope>
    <source>
        <strain evidence="2 3">RIB 2604</strain>
    </source>
</reference>
<dbReference type="GO" id="GO:0005680">
    <property type="term" value="C:anaphase-promoting complex"/>
    <property type="evidence" value="ECO:0007669"/>
    <property type="project" value="InterPro"/>
</dbReference>
<dbReference type="SUPFAM" id="SSF57850">
    <property type="entry name" value="RING/U-box"/>
    <property type="match status" value="1"/>
</dbReference>
<dbReference type="Gene3D" id="3.30.40.10">
    <property type="entry name" value="Zinc/RING finger domain, C3HC4 (zinc finger)"/>
    <property type="match status" value="1"/>
</dbReference>
<comment type="caution">
    <text evidence="2">The sequence shown here is derived from an EMBL/GenBank/DDBJ whole genome shotgun (WGS) entry which is preliminary data.</text>
</comment>
<protein>
    <submittedName>
        <fullName evidence="2">Ubiquitin ligase subunit HrtA</fullName>
    </submittedName>
</protein>
<dbReference type="GO" id="GO:0016874">
    <property type="term" value="F:ligase activity"/>
    <property type="evidence" value="ECO:0007669"/>
    <property type="project" value="UniProtKB-KW"/>
</dbReference>
<accession>A0A146FFG0</accession>
<gene>
    <name evidence="2" type="ORF">RIB2604_01805700</name>
</gene>
<dbReference type="GO" id="GO:0061630">
    <property type="term" value="F:ubiquitin protein ligase activity"/>
    <property type="evidence" value="ECO:0007669"/>
    <property type="project" value="InterPro"/>
</dbReference>
<dbReference type="EMBL" id="BCWF01000018">
    <property type="protein sequence ID" value="GAT24740.1"/>
    <property type="molecule type" value="Genomic_DNA"/>
</dbReference>
<dbReference type="GO" id="GO:0008270">
    <property type="term" value="F:zinc ion binding"/>
    <property type="evidence" value="ECO:0007669"/>
    <property type="project" value="InterPro"/>
</dbReference>
<proteinExistence type="predicted"/>
<dbReference type="GO" id="GO:0031145">
    <property type="term" value="P:anaphase-promoting complex-dependent catabolic process"/>
    <property type="evidence" value="ECO:0007669"/>
    <property type="project" value="InterPro"/>
</dbReference>
<dbReference type="AlphaFoldDB" id="A0A146FFG0"/>
<sequence length="58" mass="7089">MKVTIKEWNAVATWRWDMPDDEPTQHCLMTWIQQESSKGLCPMCRQKFEWKQNDEEDE</sequence>